<evidence type="ECO:0000259" key="7">
    <source>
        <dbReference type="Pfam" id="PF02601"/>
    </source>
</evidence>
<dbReference type="AlphaFoldDB" id="C0EFY3"/>
<dbReference type="InterPro" id="IPR025824">
    <property type="entry name" value="OB-fold_nuc-bd_dom"/>
</dbReference>
<sequence>MPSYSVSEVNRFIKQIFAAEDIFYGLHIRGEISNFVNHVRSGHFYFTLKDQTSSIKCVMFRSNASRLPFLPENGMNVILRGDVQVFERDGVYQVYVADIQPDGTGALYMAYEQLKKKLDAEGLFDPQRKRPLPPYPGAIGVITSKTGAALQDILNILRRRYPVCTVKLFPALVQGEQAPESIIQAFARANRTPLDLVIVGRGGGSLEDLWAFNDEGVARAIAGCRVPVISAVGHEVDYTIADFAADLRAPTPSAAAELAVPDIVNLRTMIDNYAEMVYNYTVSSLQNGEQQLDSLSTRLMARAPGAVLEHSCHSLESLDSRLHLSFEGMYGRCGQRFAAAAGMLESLSPLKVLTRGYSITFDKSGKIARSAEQLKPGNRITTRFHDGEVVSVVAEKEE</sequence>
<dbReference type="EMBL" id="ACEC01000094">
    <property type="protein sequence ID" value="EEG29594.1"/>
    <property type="molecule type" value="Genomic_DNA"/>
</dbReference>
<dbReference type="PANTHER" id="PTHR30008:SF0">
    <property type="entry name" value="EXODEOXYRIBONUCLEASE 7 LARGE SUBUNIT"/>
    <property type="match status" value="1"/>
</dbReference>
<dbReference type="STRING" id="537013.CLOSTMETH_02775"/>
<accession>C0EFY3</accession>
<keyword evidence="4 5" id="KW-0269">Exonuclease</keyword>
<evidence type="ECO:0000256" key="5">
    <source>
        <dbReference type="HAMAP-Rule" id="MF_00378"/>
    </source>
</evidence>
<evidence type="ECO:0000313" key="10">
    <source>
        <dbReference type="Proteomes" id="UP000003340"/>
    </source>
</evidence>
<dbReference type="HOGENOM" id="CLU_023625_3_1_9"/>
<dbReference type="GO" id="GO:0003676">
    <property type="term" value="F:nucleic acid binding"/>
    <property type="evidence" value="ECO:0007669"/>
    <property type="project" value="InterPro"/>
</dbReference>
<evidence type="ECO:0000256" key="2">
    <source>
        <dbReference type="ARBA" id="ARBA00022722"/>
    </source>
</evidence>
<dbReference type="InterPro" id="IPR020579">
    <property type="entry name" value="Exonuc_VII_lsu_C"/>
</dbReference>
<dbReference type="Proteomes" id="UP000003340">
    <property type="component" value="Unassembled WGS sequence"/>
</dbReference>
<keyword evidence="10" id="KW-1185">Reference proteome</keyword>
<name>C0EFY3_9FIRM</name>
<keyword evidence="1 5" id="KW-0963">Cytoplasm</keyword>
<keyword evidence="3 5" id="KW-0378">Hydrolase</keyword>
<dbReference type="InterPro" id="IPR003753">
    <property type="entry name" value="Exonuc_VII_L"/>
</dbReference>
<comment type="subcellular location">
    <subcellularLocation>
        <location evidence="5 6">Cytoplasm</location>
    </subcellularLocation>
</comment>
<proteinExistence type="inferred from homology"/>
<dbReference type="EC" id="3.1.11.6" evidence="5"/>
<dbReference type="NCBIfam" id="TIGR00237">
    <property type="entry name" value="xseA"/>
    <property type="match status" value="1"/>
</dbReference>
<comment type="caution">
    <text evidence="9">The sequence shown here is derived from an EMBL/GenBank/DDBJ whole genome shotgun (WGS) entry which is preliminary data.</text>
</comment>
<dbReference type="CDD" id="cd04489">
    <property type="entry name" value="ExoVII_LU_OBF"/>
    <property type="match status" value="1"/>
</dbReference>
<evidence type="ECO:0000256" key="3">
    <source>
        <dbReference type="ARBA" id="ARBA00022801"/>
    </source>
</evidence>
<comment type="catalytic activity">
    <reaction evidence="5 6">
        <text>Exonucleolytic cleavage in either 5'- to 3'- or 3'- to 5'-direction to yield nucleoside 5'-phosphates.</text>
        <dbReference type="EC" id="3.1.11.6"/>
    </reaction>
</comment>
<evidence type="ECO:0000259" key="8">
    <source>
        <dbReference type="Pfam" id="PF13742"/>
    </source>
</evidence>
<dbReference type="HAMAP" id="MF_00378">
    <property type="entry name" value="Exonuc_7_L"/>
    <property type="match status" value="1"/>
</dbReference>
<gene>
    <name evidence="5 9" type="primary">xseA</name>
    <name evidence="9" type="ORF">CLOSTMETH_02775</name>
</gene>
<dbReference type="GO" id="GO:0006308">
    <property type="term" value="P:DNA catabolic process"/>
    <property type="evidence" value="ECO:0007669"/>
    <property type="project" value="UniProtKB-UniRule"/>
</dbReference>
<organism evidence="9 10">
    <name type="scientific">[Clostridium] methylpentosum DSM 5476</name>
    <dbReference type="NCBI Taxonomy" id="537013"/>
    <lineage>
        <taxon>Bacteria</taxon>
        <taxon>Bacillati</taxon>
        <taxon>Bacillota</taxon>
        <taxon>Clostridia</taxon>
        <taxon>Eubacteriales</taxon>
        <taxon>Oscillospiraceae</taxon>
        <taxon>Oscillospiraceae incertae sedis</taxon>
    </lineage>
</organism>
<evidence type="ECO:0000313" key="9">
    <source>
        <dbReference type="EMBL" id="EEG29594.1"/>
    </source>
</evidence>
<reference evidence="9 10" key="2">
    <citation type="submission" date="2009-02" db="EMBL/GenBank/DDBJ databases">
        <title>Draft genome sequence of Clostridium methylpentosum (DSM 5476).</title>
        <authorList>
            <person name="Sudarsanam P."/>
            <person name="Ley R."/>
            <person name="Guruge J."/>
            <person name="Turnbaugh P.J."/>
            <person name="Mahowald M."/>
            <person name="Liep D."/>
            <person name="Gordon J."/>
        </authorList>
    </citation>
    <scope>NUCLEOTIDE SEQUENCE [LARGE SCALE GENOMIC DNA]</scope>
    <source>
        <strain evidence="9 10">DSM 5476</strain>
    </source>
</reference>
<comment type="subunit">
    <text evidence="5">Heterooligomer composed of large and small subunits.</text>
</comment>
<feature type="domain" description="OB-fold nucleic acid binding" evidence="8">
    <location>
        <begin position="4"/>
        <end position="100"/>
    </location>
</feature>
<dbReference type="GO" id="GO:0008855">
    <property type="term" value="F:exodeoxyribonuclease VII activity"/>
    <property type="evidence" value="ECO:0007669"/>
    <property type="project" value="UniProtKB-UniRule"/>
</dbReference>
<dbReference type="eggNOG" id="COG1570">
    <property type="taxonomic scope" value="Bacteria"/>
</dbReference>
<evidence type="ECO:0000256" key="1">
    <source>
        <dbReference type="ARBA" id="ARBA00022490"/>
    </source>
</evidence>
<dbReference type="GO" id="GO:0009318">
    <property type="term" value="C:exodeoxyribonuclease VII complex"/>
    <property type="evidence" value="ECO:0007669"/>
    <property type="project" value="UniProtKB-UniRule"/>
</dbReference>
<protein>
    <recommendedName>
        <fullName evidence="5">Exodeoxyribonuclease 7 large subunit</fullName>
        <ecNumber evidence="5">3.1.11.6</ecNumber>
    </recommendedName>
    <alternativeName>
        <fullName evidence="5">Exodeoxyribonuclease VII large subunit</fullName>
        <shortName evidence="5">Exonuclease VII large subunit</shortName>
    </alternativeName>
</protein>
<dbReference type="GO" id="GO:0005737">
    <property type="term" value="C:cytoplasm"/>
    <property type="evidence" value="ECO:0007669"/>
    <property type="project" value="UniProtKB-SubCell"/>
</dbReference>
<comment type="similarity">
    <text evidence="5 6">Belongs to the XseA family.</text>
</comment>
<evidence type="ECO:0000256" key="4">
    <source>
        <dbReference type="ARBA" id="ARBA00022839"/>
    </source>
</evidence>
<dbReference type="Pfam" id="PF13742">
    <property type="entry name" value="tRNA_anti_2"/>
    <property type="match status" value="1"/>
</dbReference>
<reference evidence="9 10" key="1">
    <citation type="submission" date="2009-01" db="EMBL/GenBank/DDBJ databases">
        <authorList>
            <person name="Fulton L."/>
            <person name="Clifton S."/>
            <person name="Fulton B."/>
            <person name="Xu J."/>
            <person name="Minx P."/>
            <person name="Pepin K.H."/>
            <person name="Johnson M."/>
            <person name="Bhonagiri V."/>
            <person name="Nash W.E."/>
            <person name="Mardis E.R."/>
            <person name="Wilson R.K."/>
        </authorList>
    </citation>
    <scope>NUCLEOTIDE SEQUENCE [LARGE SCALE GENOMIC DNA]</scope>
    <source>
        <strain evidence="9 10">DSM 5476</strain>
    </source>
</reference>
<dbReference type="PANTHER" id="PTHR30008">
    <property type="entry name" value="EXODEOXYRIBONUCLEASE 7 LARGE SUBUNIT"/>
    <property type="match status" value="1"/>
</dbReference>
<keyword evidence="2 5" id="KW-0540">Nuclease</keyword>
<evidence type="ECO:0000256" key="6">
    <source>
        <dbReference type="RuleBase" id="RU004355"/>
    </source>
</evidence>
<feature type="domain" description="Exonuclease VII large subunit C-terminal" evidence="7">
    <location>
        <begin position="123"/>
        <end position="326"/>
    </location>
</feature>
<comment type="function">
    <text evidence="5">Bidirectionally degrades single-stranded DNA into large acid-insoluble oligonucleotides, which are then degraded further into small acid-soluble oligonucleotides.</text>
</comment>
<dbReference type="Pfam" id="PF02601">
    <property type="entry name" value="Exonuc_VII_L"/>
    <property type="match status" value="1"/>
</dbReference>